<dbReference type="NCBIfam" id="NF033542">
    <property type="entry name" value="transpos_IS110"/>
    <property type="match status" value="1"/>
</dbReference>
<feature type="domain" description="Transposase IS110-like N-terminal" evidence="1">
    <location>
        <begin position="4"/>
        <end position="158"/>
    </location>
</feature>
<feature type="domain" description="Transposase IS116/IS110/IS902 C-terminal" evidence="2">
    <location>
        <begin position="222"/>
        <end position="306"/>
    </location>
</feature>
<dbReference type="Pfam" id="PF02371">
    <property type="entry name" value="Transposase_20"/>
    <property type="match status" value="1"/>
</dbReference>
<dbReference type="PANTHER" id="PTHR33055">
    <property type="entry name" value="TRANSPOSASE FOR INSERTION SEQUENCE ELEMENT IS1111A"/>
    <property type="match status" value="1"/>
</dbReference>
<keyword evidence="4" id="KW-1185">Reference proteome</keyword>
<dbReference type="InterPro" id="IPR003346">
    <property type="entry name" value="Transposase_20"/>
</dbReference>
<comment type="caution">
    <text evidence="3">The sequence shown here is derived from an EMBL/GenBank/DDBJ whole genome shotgun (WGS) entry which is preliminary data.</text>
</comment>
<reference evidence="3" key="2">
    <citation type="submission" date="2020-09" db="EMBL/GenBank/DDBJ databases">
        <authorList>
            <person name="Sun Q."/>
            <person name="Ohkuma M."/>
        </authorList>
    </citation>
    <scope>NUCLEOTIDE SEQUENCE</scope>
    <source>
        <strain evidence="3">JCM 3131</strain>
    </source>
</reference>
<dbReference type="EMBL" id="BMQK01000043">
    <property type="protein sequence ID" value="GGQ90581.1"/>
    <property type="molecule type" value="Genomic_DNA"/>
</dbReference>
<organism evidence="3 4">
    <name type="scientific">Streptomyces ruber</name>
    <dbReference type="NCBI Taxonomy" id="83378"/>
    <lineage>
        <taxon>Bacteria</taxon>
        <taxon>Bacillati</taxon>
        <taxon>Actinomycetota</taxon>
        <taxon>Actinomycetes</taxon>
        <taxon>Kitasatosporales</taxon>
        <taxon>Streptomycetaceae</taxon>
        <taxon>Streptomyces</taxon>
    </lineage>
</organism>
<accession>A0A918BT24</accession>
<evidence type="ECO:0000259" key="2">
    <source>
        <dbReference type="Pfam" id="PF02371"/>
    </source>
</evidence>
<dbReference type="AlphaFoldDB" id="A0A918BT24"/>
<dbReference type="GO" id="GO:0004803">
    <property type="term" value="F:transposase activity"/>
    <property type="evidence" value="ECO:0007669"/>
    <property type="project" value="InterPro"/>
</dbReference>
<dbReference type="PANTHER" id="PTHR33055:SF16">
    <property type="entry name" value="TRANSPOSASE FOR INSERTION SEQUENCE ELEMENT IS1547"/>
    <property type="match status" value="1"/>
</dbReference>
<dbReference type="Proteomes" id="UP000620156">
    <property type="component" value="Unassembled WGS sequence"/>
</dbReference>
<dbReference type="Pfam" id="PF01548">
    <property type="entry name" value="DEDD_Tnp_IS110"/>
    <property type="match status" value="1"/>
</dbReference>
<proteinExistence type="predicted"/>
<dbReference type="GO" id="GO:0003677">
    <property type="term" value="F:DNA binding"/>
    <property type="evidence" value="ECO:0007669"/>
    <property type="project" value="InterPro"/>
</dbReference>
<name>A0A918BT24_9ACTN</name>
<dbReference type="InterPro" id="IPR002525">
    <property type="entry name" value="Transp_IS110-like_N"/>
</dbReference>
<dbReference type="GO" id="GO:0006313">
    <property type="term" value="P:DNA transposition"/>
    <property type="evidence" value="ECO:0007669"/>
    <property type="project" value="InterPro"/>
</dbReference>
<protein>
    <submittedName>
        <fullName evidence="3">IS110 family transposase</fullName>
    </submittedName>
</protein>
<evidence type="ECO:0000313" key="4">
    <source>
        <dbReference type="Proteomes" id="UP000620156"/>
    </source>
</evidence>
<gene>
    <name evidence="3" type="ORF">GCM10010145_69730</name>
</gene>
<evidence type="ECO:0000259" key="1">
    <source>
        <dbReference type="Pfam" id="PF01548"/>
    </source>
</evidence>
<reference evidence="3" key="1">
    <citation type="journal article" date="2014" name="Int. J. Syst. Evol. Microbiol.">
        <title>Complete genome sequence of Corynebacterium casei LMG S-19264T (=DSM 44701T), isolated from a smear-ripened cheese.</title>
        <authorList>
            <consortium name="US DOE Joint Genome Institute (JGI-PGF)"/>
            <person name="Walter F."/>
            <person name="Albersmeier A."/>
            <person name="Kalinowski J."/>
            <person name="Ruckert C."/>
        </authorList>
    </citation>
    <scope>NUCLEOTIDE SEQUENCE</scope>
    <source>
        <strain evidence="3">JCM 3131</strain>
    </source>
</reference>
<sequence length="348" mass="38077">MILLGVDPHKSTHTVTAVEPEAVRALASVTIEASLPEYRRLTAWARQWPHRMWAVENAHGLGRHLAQWLIARGERVVDVPSTATRRVRELSRGGGRKNDQIDAAAAATVACLHGDAREVAAEDHATALALLDERRGNLAQARIRAVNQLHVLLRDLLPGGAPRQLSADQAAALLRTVRPAGPVERVRKDLARDLVTEVRQVDRRLAENTASLQTLMAATGSTLTNTPGVGPVLAARLLARAGRASRFPTSAAFANYTGTAPVEIASADKSRHRLSRCGDRQLNSVLHTIAMVQIRMPDSPGHAYYQRKLAEGKTSKEARRCLKRRLADHVWRVMLSDERRAQIAAAHP</sequence>
<dbReference type="InterPro" id="IPR047650">
    <property type="entry name" value="Transpos_IS110"/>
</dbReference>
<evidence type="ECO:0000313" key="3">
    <source>
        <dbReference type="EMBL" id="GGQ90581.1"/>
    </source>
</evidence>